<organism evidence="2 3">
    <name type="scientific">Pseudoduganella namucuonensis</name>
    <dbReference type="NCBI Taxonomy" id="1035707"/>
    <lineage>
        <taxon>Bacteria</taxon>
        <taxon>Pseudomonadati</taxon>
        <taxon>Pseudomonadota</taxon>
        <taxon>Betaproteobacteria</taxon>
        <taxon>Burkholderiales</taxon>
        <taxon>Oxalobacteraceae</taxon>
        <taxon>Telluria group</taxon>
        <taxon>Pseudoduganella</taxon>
    </lineage>
</organism>
<evidence type="ECO:0000313" key="2">
    <source>
        <dbReference type="EMBL" id="SFU50881.1"/>
    </source>
</evidence>
<accession>A0A1I7GRA0</accession>
<evidence type="ECO:0000256" key="1">
    <source>
        <dbReference type="SAM" id="MobiDB-lite"/>
    </source>
</evidence>
<dbReference type="Proteomes" id="UP000199391">
    <property type="component" value="Unassembled WGS sequence"/>
</dbReference>
<name>A0A1I7GRA0_9BURK</name>
<dbReference type="RefSeq" id="WP_093554466.1">
    <property type="nucleotide sequence ID" value="NZ_FPBO01000004.1"/>
</dbReference>
<proteinExistence type="predicted"/>
<feature type="compositionally biased region" description="Basic and acidic residues" evidence="1">
    <location>
        <begin position="68"/>
        <end position="80"/>
    </location>
</feature>
<dbReference type="EMBL" id="FPBO01000004">
    <property type="protein sequence ID" value="SFU50881.1"/>
    <property type="molecule type" value="Genomic_DNA"/>
</dbReference>
<feature type="region of interest" description="Disordered" evidence="1">
    <location>
        <begin position="56"/>
        <end position="81"/>
    </location>
</feature>
<sequence length="138" mass="13850">MKTVFRSLLVWLMLVALPFQGFASAGMLLCGPEGQAFAQAQAVQGEHDHAAMLAAQEAQAGHGSAAHAGHDGGDGHDGHGAAKCASAGACCVGAPLAPSVAAGVPPLDSGSQRIPFHTVRPPAVDLAVPERPPQSLFA</sequence>
<dbReference type="STRING" id="1035707.SAMN05216552_100442"/>
<feature type="compositionally biased region" description="Low complexity" evidence="1">
    <location>
        <begin position="56"/>
        <end position="67"/>
    </location>
</feature>
<evidence type="ECO:0008006" key="4">
    <source>
        <dbReference type="Google" id="ProtNLM"/>
    </source>
</evidence>
<dbReference type="AlphaFoldDB" id="A0A1I7GRA0"/>
<protein>
    <recommendedName>
        <fullName evidence="4">DUF2946 domain-containing protein</fullName>
    </recommendedName>
</protein>
<gene>
    <name evidence="2" type="ORF">SAMN05216552_100442</name>
</gene>
<evidence type="ECO:0000313" key="3">
    <source>
        <dbReference type="Proteomes" id="UP000199391"/>
    </source>
</evidence>
<reference evidence="3" key="1">
    <citation type="submission" date="2016-10" db="EMBL/GenBank/DDBJ databases">
        <authorList>
            <person name="Varghese N."/>
            <person name="Submissions S."/>
        </authorList>
    </citation>
    <scope>NUCLEOTIDE SEQUENCE [LARGE SCALE GENOMIC DNA]</scope>
    <source>
        <strain evidence="3">CGMCC 1.11014</strain>
    </source>
</reference>
<dbReference type="OrthoDB" id="8779736at2"/>
<keyword evidence="3" id="KW-1185">Reference proteome</keyword>